<proteinExistence type="predicted"/>
<reference evidence="1" key="1">
    <citation type="submission" date="2023-03" db="EMBL/GenBank/DDBJ databases">
        <title>Massive genome expansion in bonnet fungi (Mycena s.s.) driven by repeated elements and novel gene families across ecological guilds.</title>
        <authorList>
            <consortium name="Lawrence Berkeley National Laboratory"/>
            <person name="Harder C.B."/>
            <person name="Miyauchi S."/>
            <person name="Viragh M."/>
            <person name="Kuo A."/>
            <person name="Thoen E."/>
            <person name="Andreopoulos B."/>
            <person name="Lu D."/>
            <person name="Skrede I."/>
            <person name="Drula E."/>
            <person name="Henrissat B."/>
            <person name="Morin E."/>
            <person name="Kohler A."/>
            <person name="Barry K."/>
            <person name="LaButti K."/>
            <person name="Morin E."/>
            <person name="Salamov A."/>
            <person name="Lipzen A."/>
            <person name="Mereny Z."/>
            <person name="Hegedus B."/>
            <person name="Baldrian P."/>
            <person name="Stursova M."/>
            <person name="Weitz H."/>
            <person name="Taylor A."/>
            <person name="Grigoriev I.V."/>
            <person name="Nagy L.G."/>
            <person name="Martin F."/>
            <person name="Kauserud H."/>
        </authorList>
    </citation>
    <scope>NUCLEOTIDE SEQUENCE</scope>
    <source>
        <strain evidence="1">CBHHK002</strain>
    </source>
</reference>
<dbReference type="Proteomes" id="UP001218218">
    <property type="component" value="Unassembled WGS sequence"/>
</dbReference>
<organism evidence="1 2">
    <name type="scientific">Mycena albidolilacea</name>
    <dbReference type="NCBI Taxonomy" id="1033008"/>
    <lineage>
        <taxon>Eukaryota</taxon>
        <taxon>Fungi</taxon>
        <taxon>Dikarya</taxon>
        <taxon>Basidiomycota</taxon>
        <taxon>Agaricomycotina</taxon>
        <taxon>Agaricomycetes</taxon>
        <taxon>Agaricomycetidae</taxon>
        <taxon>Agaricales</taxon>
        <taxon>Marasmiineae</taxon>
        <taxon>Mycenaceae</taxon>
        <taxon>Mycena</taxon>
    </lineage>
</organism>
<evidence type="ECO:0000313" key="2">
    <source>
        <dbReference type="Proteomes" id="UP001218218"/>
    </source>
</evidence>
<gene>
    <name evidence="1" type="ORF">DFH08DRAFT_1077839</name>
</gene>
<dbReference type="AlphaFoldDB" id="A0AAD7A8I6"/>
<keyword evidence="2" id="KW-1185">Reference proteome</keyword>
<accession>A0AAD7A8I6</accession>
<dbReference type="EMBL" id="JARIHO010000012">
    <property type="protein sequence ID" value="KAJ7352038.1"/>
    <property type="molecule type" value="Genomic_DNA"/>
</dbReference>
<sequence>MSAPPLSRRHSSLYFPDGTLTLKAHDGTLYNVNRQLLVLKSELFAGMLTLPQPPPEALSPTLSQGSRGLIERAAQAGLDGTTDETAVALPETLSAEECEIFLEFVFNTLPWSQNPPPLERLCALLKTCDFFAVESGIRYAVHYLENHVDLGSARRYRLARDYNIRHWAKMAFEELMVQSVLTLEEEDEQDLGWNAYRVLVRTQAEVMQHKLCLAFFPVQPVHAPDCYSNEYCGRSWEENWVAASGPLGSLLRDQLSGKELHDKLHDLSIPGMEPECRRRTVRIMQETPTEKSLLKAEEKYIEDAVQELIRQW</sequence>
<protein>
    <recommendedName>
        <fullName evidence="3">BTB domain-containing protein</fullName>
    </recommendedName>
</protein>
<comment type="caution">
    <text evidence="1">The sequence shown here is derived from an EMBL/GenBank/DDBJ whole genome shotgun (WGS) entry which is preliminary data.</text>
</comment>
<evidence type="ECO:0000313" key="1">
    <source>
        <dbReference type="EMBL" id="KAJ7352038.1"/>
    </source>
</evidence>
<name>A0AAD7A8I6_9AGAR</name>
<evidence type="ECO:0008006" key="3">
    <source>
        <dbReference type="Google" id="ProtNLM"/>
    </source>
</evidence>